<dbReference type="STRING" id="350688.Clos_2156"/>
<dbReference type="InterPro" id="IPR011990">
    <property type="entry name" value="TPR-like_helical_dom_sf"/>
</dbReference>
<keyword evidence="6" id="KW-1185">Reference proteome</keyword>
<dbReference type="Pfam" id="PF13181">
    <property type="entry name" value="TPR_8"/>
    <property type="match status" value="1"/>
</dbReference>
<dbReference type="GO" id="GO:0046872">
    <property type="term" value="F:metal ion binding"/>
    <property type="evidence" value="ECO:0007669"/>
    <property type="project" value="UniProtKB-KW"/>
</dbReference>
<feature type="binding site" evidence="3">
    <location>
        <position position="309"/>
    </location>
    <ligand>
        <name>Mg(2+)</name>
        <dbReference type="ChEBI" id="CHEBI:18420"/>
        <label>1</label>
    </ligand>
</feature>
<dbReference type="SUPFAM" id="SSF101478">
    <property type="entry name" value="ADP-ribosylglycohydrolase"/>
    <property type="match status" value="1"/>
</dbReference>
<dbReference type="Gene3D" id="1.10.4080.10">
    <property type="entry name" value="ADP-ribosylation/Crystallin J1"/>
    <property type="match status" value="1"/>
</dbReference>
<accession>A8MIR0</accession>
<feature type="binding site" evidence="3">
    <location>
        <position position="310"/>
    </location>
    <ligand>
        <name>Mg(2+)</name>
        <dbReference type="ChEBI" id="CHEBI:18420"/>
        <label>1</label>
    </ligand>
</feature>
<comment type="similarity">
    <text evidence="1">Belongs to the ADP-ribosylglycohydrolase family.</text>
</comment>
<dbReference type="InterPro" id="IPR050792">
    <property type="entry name" value="ADP-ribosylglycohydrolase"/>
</dbReference>
<dbReference type="PROSITE" id="PS50005">
    <property type="entry name" value="TPR"/>
    <property type="match status" value="2"/>
</dbReference>
<dbReference type="AlphaFoldDB" id="A8MIR0"/>
<dbReference type="eggNOG" id="COG0457">
    <property type="taxonomic scope" value="Bacteria"/>
</dbReference>
<feature type="repeat" description="TPR" evidence="4">
    <location>
        <begin position="456"/>
        <end position="489"/>
    </location>
</feature>
<evidence type="ECO:0000313" key="6">
    <source>
        <dbReference type="Proteomes" id="UP000000269"/>
    </source>
</evidence>
<evidence type="ECO:0000256" key="2">
    <source>
        <dbReference type="ARBA" id="ARBA00022801"/>
    </source>
</evidence>
<reference evidence="6" key="1">
    <citation type="submission" date="2007-10" db="EMBL/GenBank/DDBJ databases">
        <title>Complete genome of Alkaliphilus oremlandii OhILAs.</title>
        <authorList>
            <person name="Copeland A."/>
            <person name="Lucas S."/>
            <person name="Lapidus A."/>
            <person name="Barry K."/>
            <person name="Detter J.C."/>
            <person name="Glavina del Rio T."/>
            <person name="Hammon N."/>
            <person name="Israni S."/>
            <person name="Dalin E."/>
            <person name="Tice H."/>
            <person name="Pitluck S."/>
            <person name="Chain P."/>
            <person name="Malfatti S."/>
            <person name="Shin M."/>
            <person name="Vergez L."/>
            <person name="Schmutz J."/>
            <person name="Larimer F."/>
            <person name="Land M."/>
            <person name="Hauser L."/>
            <person name="Kyrpides N."/>
            <person name="Mikhailova N."/>
            <person name="Stolz J.F."/>
            <person name="Dawson A."/>
            <person name="Fisher E."/>
            <person name="Crable B."/>
            <person name="Perera E."/>
            <person name="Lisak J."/>
            <person name="Ranganathan M."/>
            <person name="Basu P."/>
            <person name="Richardson P."/>
        </authorList>
    </citation>
    <scope>NUCLEOTIDE SEQUENCE [LARGE SCALE GENOMIC DNA]</scope>
    <source>
        <strain evidence="6">OhILAs</strain>
    </source>
</reference>
<evidence type="ECO:0000313" key="5">
    <source>
        <dbReference type="EMBL" id="ABW19692.1"/>
    </source>
</evidence>
<feature type="repeat" description="TPR" evidence="4">
    <location>
        <begin position="422"/>
        <end position="455"/>
    </location>
</feature>
<protein>
    <submittedName>
        <fullName evidence="5">ADP-ribosylation/Crystallin J1</fullName>
    </submittedName>
</protein>
<gene>
    <name evidence="5" type="ordered locus">Clos_2156</name>
</gene>
<dbReference type="RefSeq" id="WP_012160001.1">
    <property type="nucleotide sequence ID" value="NC_009922.1"/>
</dbReference>
<sequence length="504" mass="57432">MYTNVLEEIYTFLVENVGLVDLNKNIPKINLIPLSNIDYNDKIRGALVSLAIGDAFGSLWEGQRGTEVEHINLYLKGEKNTAYMKGTWQTKATILFAESLIINQGFNPEDLANRFARQHIVNPDKEMEKFLEKYRELRFAWYQCATPSLATGAAIRGIPAALINYGDFHALNLIGIIQTAITNTDETAIAASILFSTAIAYLLSTPAYSLDHIEKINLFLETICRSIRGIETKVYPIGKNGEITNLYIAMNKTLRGWVENDLSIDEVRERWGNGSNILEVLPLAIYIFIKGSSDYEKTLKECLSIRENDTMVILTLALLGAYLGFNNIPKGYTNKLEVGKELSVLANRLFELSLKNKNNNPYRRMIYKEEIERSQDELDKLLWLGIKCNKEEKYEMSIHYFEELMVKSPDVKKNERIKSHIIEAYEGLGNNCLENEAYEEALRCFKKALIYDLNNHTILCSIAVAYLNMNQLQKAEKYARRAVEITPEYAVGRELLNGIQSLLK</sequence>
<dbReference type="HOGENOM" id="CLU_538242_0_0_9"/>
<comment type="cofactor">
    <cofactor evidence="3">
        <name>Mg(2+)</name>
        <dbReference type="ChEBI" id="CHEBI:18420"/>
    </cofactor>
    <text evidence="3">Binds 2 magnesium ions per subunit.</text>
</comment>
<keyword evidence="3" id="KW-0460">Magnesium</keyword>
<dbReference type="Gene3D" id="1.25.40.10">
    <property type="entry name" value="Tetratricopeptide repeat domain"/>
    <property type="match status" value="1"/>
</dbReference>
<name>A8MIR0_ALKOO</name>
<dbReference type="InterPro" id="IPR019734">
    <property type="entry name" value="TPR_rpt"/>
</dbReference>
<keyword evidence="2" id="KW-0378">Hydrolase</keyword>
<dbReference type="SUPFAM" id="SSF48452">
    <property type="entry name" value="TPR-like"/>
    <property type="match status" value="1"/>
</dbReference>
<dbReference type="EMBL" id="CP000853">
    <property type="protein sequence ID" value="ABW19692.1"/>
    <property type="molecule type" value="Genomic_DNA"/>
</dbReference>
<dbReference type="eggNOG" id="COG1397">
    <property type="taxonomic scope" value="Bacteria"/>
</dbReference>
<feature type="binding site" evidence="3">
    <location>
        <position position="87"/>
    </location>
    <ligand>
        <name>Mg(2+)</name>
        <dbReference type="ChEBI" id="CHEBI:18420"/>
        <label>1</label>
    </ligand>
</feature>
<keyword evidence="4" id="KW-0802">TPR repeat</keyword>
<evidence type="ECO:0000256" key="4">
    <source>
        <dbReference type="PROSITE-ProRule" id="PRU00339"/>
    </source>
</evidence>
<organism evidence="5 6">
    <name type="scientific">Alkaliphilus oremlandii (strain OhILAs)</name>
    <name type="common">Clostridium oremlandii (strain OhILAs)</name>
    <dbReference type="NCBI Taxonomy" id="350688"/>
    <lineage>
        <taxon>Bacteria</taxon>
        <taxon>Bacillati</taxon>
        <taxon>Bacillota</taxon>
        <taxon>Clostridia</taxon>
        <taxon>Peptostreptococcales</taxon>
        <taxon>Natronincolaceae</taxon>
        <taxon>Alkaliphilus</taxon>
    </lineage>
</organism>
<dbReference type="KEGG" id="aoe:Clos_2156"/>
<keyword evidence="3" id="KW-0479">Metal-binding</keyword>
<dbReference type="SMART" id="SM00028">
    <property type="entry name" value="TPR"/>
    <property type="match status" value="3"/>
</dbReference>
<evidence type="ECO:0000256" key="3">
    <source>
        <dbReference type="PIRSR" id="PIRSR605502-1"/>
    </source>
</evidence>
<dbReference type="InterPro" id="IPR036705">
    <property type="entry name" value="Ribosyl_crysJ1_sf"/>
</dbReference>
<evidence type="ECO:0000256" key="1">
    <source>
        <dbReference type="ARBA" id="ARBA00010702"/>
    </source>
</evidence>
<dbReference type="OrthoDB" id="9798107at2"/>
<dbReference type="Proteomes" id="UP000000269">
    <property type="component" value="Chromosome"/>
</dbReference>
<dbReference type="GO" id="GO:0016787">
    <property type="term" value="F:hydrolase activity"/>
    <property type="evidence" value="ECO:0007669"/>
    <property type="project" value="UniProtKB-KW"/>
</dbReference>
<dbReference type="PANTHER" id="PTHR16222">
    <property type="entry name" value="ADP-RIBOSYLGLYCOHYDROLASE"/>
    <property type="match status" value="1"/>
</dbReference>
<dbReference type="InterPro" id="IPR005502">
    <property type="entry name" value="Ribosyl_crysJ1"/>
</dbReference>
<dbReference type="Pfam" id="PF03747">
    <property type="entry name" value="ADP_ribosyl_GH"/>
    <property type="match status" value="1"/>
</dbReference>
<dbReference type="PANTHER" id="PTHR16222:SF24">
    <property type="entry name" value="ADP-RIBOSYLHYDROLASE ARH3"/>
    <property type="match status" value="1"/>
</dbReference>
<proteinExistence type="inferred from homology"/>